<dbReference type="PROSITE" id="PS50928">
    <property type="entry name" value="ABC_TM1"/>
    <property type="match status" value="1"/>
</dbReference>
<accession>A0AAD5H023</accession>
<keyword evidence="8" id="KW-1185">Reference proteome</keyword>
<dbReference type="AlphaFoldDB" id="A0AAD5H023"/>
<keyword evidence="4 5" id="KW-0472">Membrane</keyword>
<comment type="caution">
    <text evidence="7">The sequence shown here is derived from an EMBL/GenBank/DDBJ whole genome shotgun (WGS) entry which is preliminary data.</text>
</comment>
<dbReference type="InterPro" id="IPR000515">
    <property type="entry name" value="MetI-like"/>
</dbReference>
<evidence type="ECO:0000256" key="1">
    <source>
        <dbReference type="ARBA" id="ARBA00004141"/>
    </source>
</evidence>
<evidence type="ECO:0000256" key="5">
    <source>
        <dbReference type="SAM" id="Phobius"/>
    </source>
</evidence>
<evidence type="ECO:0000313" key="7">
    <source>
        <dbReference type="EMBL" id="KAI7836118.1"/>
    </source>
</evidence>
<feature type="transmembrane region" description="Helical" evidence="5">
    <location>
        <begin position="20"/>
        <end position="43"/>
    </location>
</feature>
<evidence type="ECO:0000256" key="4">
    <source>
        <dbReference type="ARBA" id="ARBA00023136"/>
    </source>
</evidence>
<dbReference type="EMBL" id="JADXDR010000203">
    <property type="protein sequence ID" value="KAI7836118.1"/>
    <property type="molecule type" value="Genomic_DNA"/>
</dbReference>
<dbReference type="GO" id="GO:0016020">
    <property type="term" value="C:membrane"/>
    <property type="evidence" value="ECO:0007669"/>
    <property type="project" value="UniProtKB-SubCell"/>
</dbReference>
<organism evidence="7 8">
    <name type="scientific">Chlorella ohadii</name>
    <dbReference type="NCBI Taxonomy" id="2649997"/>
    <lineage>
        <taxon>Eukaryota</taxon>
        <taxon>Viridiplantae</taxon>
        <taxon>Chlorophyta</taxon>
        <taxon>core chlorophytes</taxon>
        <taxon>Trebouxiophyceae</taxon>
        <taxon>Chlorellales</taxon>
        <taxon>Chlorellaceae</taxon>
        <taxon>Chlorella clade</taxon>
        <taxon>Chlorella</taxon>
    </lineage>
</organism>
<feature type="domain" description="ABC transmembrane type-1" evidence="6">
    <location>
        <begin position="15"/>
        <end position="72"/>
    </location>
</feature>
<evidence type="ECO:0000259" key="6">
    <source>
        <dbReference type="PROSITE" id="PS50928"/>
    </source>
</evidence>
<name>A0AAD5H023_9CHLO</name>
<evidence type="ECO:0000256" key="3">
    <source>
        <dbReference type="ARBA" id="ARBA00022989"/>
    </source>
</evidence>
<evidence type="ECO:0000313" key="8">
    <source>
        <dbReference type="Proteomes" id="UP001205105"/>
    </source>
</evidence>
<keyword evidence="3 5" id="KW-1133">Transmembrane helix</keyword>
<evidence type="ECO:0000256" key="2">
    <source>
        <dbReference type="ARBA" id="ARBA00022692"/>
    </source>
</evidence>
<gene>
    <name evidence="7" type="ORF">COHA_009997</name>
</gene>
<proteinExistence type="predicted"/>
<dbReference type="GO" id="GO:0055085">
    <property type="term" value="P:transmembrane transport"/>
    <property type="evidence" value="ECO:0007669"/>
    <property type="project" value="InterPro"/>
</dbReference>
<dbReference type="Proteomes" id="UP001205105">
    <property type="component" value="Unassembled WGS sequence"/>
</dbReference>
<keyword evidence="2 5" id="KW-0812">Transmembrane</keyword>
<protein>
    <recommendedName>
        <fullName evidence="6">ABC transmembrane type-1 domain-containing protein</fullName>
    </recommendedName>
</protein>
<reference evidence="7" key="1">
    <citation type="submission" date="2020-11" db="EMBL/GenBank/DDBJ databases">
        <title>Chlorella ohadii genome sequencing and assembly.</title>
        <authorList>
            <person name="Murik O."/>
            <person name="Treves H."/>
            <person name="Kedem I."/>
            <person name="Shotland Y."/>
            <person name="Kaplan A."/>
        </authorList>
    </citation>
    <scope>NUCLEOTIDE SEQUENCE</scope>
    <source>
        <strain evidence="7">1</strain>
    </source>
</reference>
<sequence length="72" mass="7431">MLLVPKGRKLVFDTVETVLAIALIVVLLAVVLGLPLGIIYLVLKAVAFLLNLVLGIPAVAGVVASLRSTVGL</sequence>
<feature type="transmembrane region" description="Helical" evidence="5">
    <location>
        <begin position="48"/>
        <end position="66"/>
    </location>
</feature>
<comment type="subcellular location">
    <subcellularLocation>
        <location evidence="1">Membrane</location>
        <topology evidence="1">Multi-pass membrane protein</topology>
    </subcellularLocation>
</comment>